<protein>
    <submittedName>
        <fullName evidence="1">Uncharacterized protein</fullName>
    </submittedName>
</protein>
<sequence>MGRLTDERNDLQHVPKPAEAILRERRMSFLLYQKDQTVTKTSRFYWRSTDFYIEN</sequence>
<proteinExistence type="predicted"/>
<dbReference type="Proteomes" id="UP000012159">
    <property type="component" value="Unassembled WGS sequence"/>
</dbReference>
<dbReference type="AlphaFoldDB" id="M6WL06"/>
<organism evidence="1 2">
    <name type="scientific">Leptospira borgpetersenii serovar Pomona str. 200901868</name>
    <dbReference type="NCBI Taxonomy" id="1192866"/>
    <lineage>
        <taxon>Bacteria</taxon>
        <taxon>Pseudomonadati</taxon>
        <taxon>Spirochaetota</taxon>
        <taxon>Spirochaetia</taxon>
        <taxon>Leptospirales</taxon>
        <taxon>Leptospiraceae</taxon>
        <taxon>Leptospira</taxon>
    </lineage>
</organism>
<name>M6WL06_LEPBO</name>
<dbReference type="EMBL" id="AKWF02000077">
    <property type="protein sequence ID" value="EMO62458.1"/>
    <property type="molecule type" value="Genomic_DNA"/>
</dbReference>
<evidence type="ECO:0000313" key="1">
    <source>
        <dbReference type="EMBL" id="EMO62458.1"/>
    </source>
</evidence>
<reference evidence="1 2" key="1">
    <citation type="submission" date="2013-01" db="EMBL/GenBank/DDBJ databases">
        <authorList>
            <person name="Harkins D.M."/>
            <person name="Durkin A.S."/>
            <person name="Brinkac L.M."/>
            <person name="Haft D.H."/>
            <person name="Selengut J.D."/>
            <person name="Sanka R."/>
            <person name="DePew J."/>
            <person name="Purushe J."/>
            <person name="Picardeau M."/>
            <person name="Werts C."/>
            <person name="Goarant C."/>
            <person name="Vinetz J.M."/>
            <person name="Sutton G.G."/>
            <person name="Nierman W.C."/>
            <person name="Fouts D.E."/>
        </authorList>
    </citation>
    <scope>NUCLEOTIDE SEQUENCE [LARGE SCALE GENOMIC DNA]</scope>
    <source>
        <strain evidence="1 2">200901868</strain>
    </source>
</reference>
<evidence type="ECO:0000313" key="2">
    <source>
        <dbReference type="Proteomes" id="UP000012159"/>
    </source>
</evidence>
<accession>M6WL06</accession>
<comment type="caution">
    <text evidence="1">The sequence shown here is derived from an EMBL/GenBank/DDBJ whole genome shotgun (WGS) entry which is preliminary data.</text>
</comment>
<gene>
    <name evidence="1" type="ORF">LEP1GSC133_1840</name>
</gene>